<accession>A0A9N9C1E7</accession>
<dbReference type="PANTHER" id="PTHR46098">
    <property type="entry name" value="TRNA (CYTOSINE(38)-C(5))-METHYLTRANSFERASE"/>
    <property type="match status" value="1"/>
</dbReference>
<dbReference type="Pfam" id="PF00145">
    <property type="entry name" value="DNA_methylase"/>
    <property type="match status" value="1"/>
</dbReference>
<dbReference type="PROSITE" id="PS00095">
    <property type="entry name" value="C5_MTASE_2"/>
    <property type="match status" value="1"/>
</dbReference>
<dbReference type="Gene3D" id="3.90.120.10">
    <property type="entry name" value="DNA Methylase, subunit A, domain 2"/>
    <property type="match status" value="1"/>
</dbReference>
<dbReference type="InterPro" id="IPR001525">
    <property type="entry name" value="C5_MeTfrase"/>
</dbReference>
<dbReference type="EC" id="2.1.1.204" evidence="4"/>
<evidence type="ECO:0000256" key="4">
    <source>
        <dbReference type="ARBA" id="ARBA00039081"/>
    </source>
</evidence>
<dbReference type="EMBL" id="CAJVPI010000936">
    <property type="protein sequence ID" value="CAG8583482.1"/>
    <property type="molecule type" value="Genomic_DNA"/>
</dbReference>
<evidence type="ECO:0000313" key="9">
    <source>
        <dbReference type="Proteomes" id="UP000789739"/>
    </source>
</evidence>
<dbReference type="OrthoDB" id="414133at2759"/>
<evidence type="ECO:0000256" key="3">
    <source>
        <dbReference type="ARBA" id="ARBA00022691"/>
    </source>
</evidence>
<gene>
    <name evidence="8" type="ORF">PBRASI_LOCUS6746</name>
</gene>
<dbReference type="PROSITE" id="PS51679">
    <property type="entry name" value="SAM_MT_C5"/>
    <property type="match status" value="1"/>
</dbReference>
<keyword evidence="9" id="KW-1185">Reference proteome</keyword>
<feature type="active site" evidence="7">
    <location>
        <position position="63"/>
    </location>
</feature>
<reference evidence="8" key="1">
    <citation type="submission" date="2021-06" db="EMBL/GenBank/DDBJ databases">
        <authorList>
            <person name="Kallberg Y."/>
            <person name="Tangrot J."/>
            <person name="Rosling A."/>
        </authorList>
    </citation>
    <scope>NUCLEOTIDE SEQUENCE</scope>
    <source>
        <strain evidence="8">BR232B</strain>
    </source>
</reference>
<evidence type="ECO:0000256" key="6">
    <source>
        <dbReference type="ARBA" id="ARBA00042810"/>
    </source>
</evidence>
<dbReference type="PANTHER" id="PTHR46098:SF1">
    <property type="entry name" value="TRNA (CYTOSINE(38)-C(5))-METHYLTRANSFERASE"/>
    <property type="match status" value="1"/>
</dbReference>
<sequence>MHLALKVSGVAGQVVNSFDVNIVANAVYKHNFNIEPIKTSIDVLKPQDIDKHNANCWLLSPPCQPYTRGGKLLDDKDNRAKPLLHLIELLPQLRYPPKFIFVENVLNFEKSKCREKLVRQLCHLNYSITECLLSPLQFGIPNDRLRYYLAAQRSHAARAQPAEEYPSTAFIHTTWPFFPADESATTATTLSTSKPSMTQTFKVSTLDYFLQSPRSNFNEFLVPREYLIKNLQGFRFGRYYNRFRMGSLTRTNPKQVEYDFSNPVSLLNLGIRFFTPLEIARLHTFPVEWEWEYWNDNNVNGDDRDLNNKQPNNGKLPRTFHPNLLGSDKFTFPENITNIQKYRLLGNSLNVWVVAELFRCVLFMEEQN</sequence>
<comment type="caution">
    <text evidence="8">The sequence shown here is derived from an EMBL/GenBank/DDBJ whole genome shotgun (WGS) entry which is preliminary data.</text>
</comment>
<evidence type="ECO:0000256" key="2">
    <source>
        <dbReference type="ARBA" id="ARBA00022679"/>
    </source>
</evidence>
<evidence type="ECO:0000256" key="7">
    <source>
        <dbReference type="PROSITE-ProRule" id="PRU01016"/>
    </source>
</evidence>
<comment type="similarity">
    <text evidence="7">Belongs to the class I-like SAM-binding methyltransferase superfamily. C5-methyltransferase family.</text>
</comment>
<dbReference type="GO" id="GO:0005634">
    <property type="term" value="C:nucleus"/>
    <property type="evidence" value="ECO:0007669"/>
    <property type="project" value="TreeGrafter"/>
</dbReference>
<dbReference type="Gene3D" id="3.40.50.150">
    <property type="entry name" value="Vaccinia Virus protein VP39"/>
    <property type="match status" value="1"/>
</dbReference>
<keyword evidence="3 7" id="KW-0949">S-adenosyl-L-methionine</keyword>
<protein>
    <recommendedName>
        <fullName evidence="5">tRNA (cytosine(38)-C(5))-methyltransferase</fullName>
        <ecNumber evidence="4">2.1.1.204</ecNumber>
    </recommendedName>
    <alternativeName>
        <fullName evidence="6">DNA (cytosine-5)-methyltransferase-like protein 2</fullName>
    </alternativeName>
</protein>
<evidence type="ECO:0000256" key="5">
    <source>
        <dbReference type="ARBA" id="ARBA00039681"/>
    </source>
</evidence>
<dbReference type="AlphaFoldDB" id="A0A9N9C1E7"/>
<evidence type="ECO:0000313" key="8">
    <source>
        <dbReference type="EMBL" id="CAG8583482.1"/>
    </source>
</evidence>
<dbReference type="Proteomes" id="UP000789739">
    <property type="component" value="Unassembled WGS sequence"/>
</dbReference>
<dbReference type="GO" id="GO:0008168">
    <property type="term" value="F:methyltransferase activity"/>
    <property type="evidence" value="ECO:0007669"/>
    <property type="project" value="UniProtKB-KW"/>
</dbReference>
<name>A0A9N9C1E7_9GLOM</name>
<proteinExistence type="inferred from homology"/>
<keyword evidence="1 7" id="KW-0489">Methyltransferase</keyword>
<dbReference type="InterPro" id="IPR050750">
    <property type="entry name" value="C5-MTase"/>
</dbReference>
<dbReference type="InterPro" id="IPR031303">
    <property type="entry name" value="C5_meth_CS"/>
</dbReference>
<dbReference type="GO" id="GO:0032259">
    <property type="term" value="P:methylation"/>
    <property type="evidence" value="ECO:0007669"/>
    <property type="project" value="UniProtKB-KW"/>
</dbReference>
<dbReference type="SUPFAM" id="SSF53335">
    <property type="entry name" value="S-adenosyl-L-methionine-dependent methyltransferases"/>
    <property type="match status" value="1"/>
</dbReference>
<organism evidence="8 9">
    <name type="scientific">Paraglomus brasilianum</name>
    <dbReference type="NCBI Taxonomy" id="144538"/>
    <lineage>
        <taxon>Eukaryota</taxon>
        <taxon>Fungi</taxon>
        <taxon>Fungi incertae sedis</taxon>
        <taxon>Mucoromycota</taxon>
        <taxon>Glomeromycotina</taxon>
        <taxon>Glomeromycetes</taxon>
        <taxon>Paraglomerales</taxon>
        <taxon>Paraglomeraceae</taxon>
        <taxon>Paraglomus</taxon>
    </lineage>
</organism>
<dbReference type="InterPro" id="IPR029063">
    <property type="entry name" value="SAM-dependent_MTases_sf"/>
</dbReference>
<evidence type="ECO:0000256" key="1">
    <source>
        <dbReference type="ARBA" id="ARBA00022603"/>
    </source>
</evidence>
<keyword evidence="2 7" id="KW-0808">Transferase</keyword>